<dbReference type="SUPFAM" id="SSF46955">
    <property type="entry name" value="Putative DNA-binding domain"/>
    <property type="match status" value="1"/>
</dbReference>
<organism evidence="1 2">
    <name type="scientific">Halomonas flagellata</name>
    <dbReference type="NCBI Taxonomy" id="2920385"/>
    <lineage>
        <taxon>Bacteria</taxon>
        <taxon>Pseudomonadati</taxon>
        <taxon>Pseudomonadota</taxon>
        <taxon>Gammaproteobacteria</taxon>
        <taxon>Oceanospirillales</taxon>
        <taxon>Halomonadaceae</taxon>
        <taxon>Halomonas</taxon>
    </lineage>
</organism>
<dbReference type="GO" id="GO:0003677">
    <property type="term" value="F:DNA binding"/>
    <property type="evidence" value="ECO:0007669"/>
    <property type="project" value="UniProtKB-KW"/>
</dbReference>
<proteinExistence type="predicted"/>
<protein>
    <submittedName>
        <fullName evidence="1">DNA-binding protein</fullName>
    </submittedName>
</protein>
<evidence type="ECO:0000313" key="2">
    <source>
        <dbReference type="Proteomes" id="UP001202117"/>
    </source>
</evidence>
<accession>A0ABS9RWY7</accession>
<reference evidence="1 2" key="1">
    <citation type="submission" date="2022-02" db="EMBL/GenBank/DDBJ databases">
        <title>Halomonas fukangensis sp. nov., a halophilic bacterium isolated from a bulk soil of Kalidium foliatum at Fukang.</title>
        <authorList>
            <person name="Huang Y."/>
        </authorList>
    </citation>
    <scope>NUCLEOTIDE SEQUENCE [LARGE SCALE GENOMIC DNA]</scope>
    <source>
        <strain evidence="1 2">EGI 63088</strain>
    </source>
</reference>
<dbReference type="InterPro" id="IPR038147">
    <property type="entry name" value="Cox_sf"/>
</dbReference>
<keyword evidence="1" id="KW-0238">DNA-binding</keyword>
<dbReference type="RefSeq" id="WP_240569031.1">
    <property type="nucleotide sequence ID" value="NZ_JAKVPY010000018.1"/>
</dbReference>
<keyword evidence="2" id="KW-1185">Reference proteome</keyword>
<dbReference type="EMBL" id="JAKVPY010000018">
    <property type="protein sequence ID" value="MCH4564364.1"/>
    <property type="molecule type" value="Genomic_DNA"/>
</dbReference>
<name>A0ABS9RWY7_9GAMM</name>
<gene>
    <name evidence="1" type="ORF">MKP05_14735</name>
</gene>
<dbReference type="Proteomes" id="UP001202117">
    <property type="component" value="Unassembled WGS sequence"/>
</dbReference>
<dbReference type="Gene3D" id="6.10.200.10">
    <property type="entry name" value="Regulatory phage protein Cox"/>
    <property type="match status" value="1"/>
</dbReference>
<dbReference type="InterPro" id="IPR009061">
    <property type="entry name" value="DNA-bd_dom_put_sf"/>
</dbReference>
<sequence length="68" mass="7446">METSNAPQVPASVPVMTVERFSELSGLTADTIRGQIQQGNLPFIKVGRRRLVNVALLTAECMNAEDWS</sequence>
<evidence type="ECO:0000313" key="1">
    <source>
        <dbReference type="EMBL" id="MCH4564364.1"/>
    </source>
</evidence>
<comment type="caution">
    <text evidence="1">The sequence shown here is derived from an EMBL/GenBank/DDBJ whole genome shotgun (WGS) entry which is preliminary data.</text>
</comment>